<evidence type="ECO:0000313" key="3">
    <source>
        <dbReference type="Proteomes" id="UP000190092"/>
    </source>
</evidence>
<accession>A0A1T4TJF8</accession>
<reference evidence="3" key="1">
    <citation type="submission" date="2017-02" db="EMBL/GenBank/DDBJ databases">
        <authorList>
            <person name="Varghese N."/>
            <person name="Submissions S."/>
        </authorList>
    </citation>
    <scope>NUCLEOTIDE SEQUENCE [LARGE SCALE GENOMIC DNA]</scope>
    <source>
        <strain evidence="3">ATCC 27094</strain>
    </source>
</reference>
<name>A0A1T4TJF8_9HYPH</name>
<proteinExistence type="predicted"/>
<evidence type="ECO:0000256" key="1">
    <source>
        <dbReference type="SAM" id="MobiDB-lite"/>
    </source>
</evidence>
<keyword evidence="3" id="KW-1185">Reference proteome</keyword>
<organism evidence="2 3">
    <name type="scientific">Enhydrobacter aerosaccus</name>
    <dbReference type="NCBI Taxonomy" id="225324"/>
    <lineage>
        <taxon>Bacteria</taxon>
        <taxon>Pseudomonadati</taxon>
        <taxon>Pseudomonadota</taxon>
        <taxon>Alphaproteobacteria</taxon>
        <taxon>Hyphomicrobiales</taxon>
        <taxon>Enhydrobacter</taxon>
    </lineage>
</organism>
<dbReference type="AlphaFoldDB" id="A0A1T4TJF8"/>
<dbReference type="EMBL" id="FUWJ01000019">
    <property type="protein sequence ID" value="SKA40583.1"/>
    <property type="molecule type" value="Genomic_DNA"/>
</dbReference>
<sequence length="129" mass="14900">MSDAYVNGNFVVGSVSFRRRPKEREERAARAHLEKREDVVIVRNDAARAVIYLFDGEGDSEGLKCTAAYIGKGSHARFVRSFSTDVDRRNAVDRFIADRTAHEQQRSRDKERSRQWREAERERRAASRG</sequence>
<feature type="region of interest" description="Disordered" evidence="1">
    <location>
        <begin position="97"/>
        <end position="129"/>
    </location>
</feature>
<evidence type="ECO:0000313" key="2">
    <source>
        <dbReference type="EMBL" id="SKA40583.1"/>
    </source>
</evidence>
<gene>
    <name evidence="2" type="ORF">SAMN02745126_06383</name>
</gene>
<dbReference type="Proteomes" id="UP000190092">
    <property type="component" value="Unassembled WGS sequence"/>
</dbReference>
<dbReference type="STRING" id="225324.SAMN02745126_06383"/>
<protein>
    <submittedName>
        <fullName evidence="2">Uncharacterized protein</fullName>
    </submittedName>
</protein>
<dbReference type="RefSeq" id="WP_085938115.1">
    <property type="nucleotide sequence ID" value="NZ_FUWJ01000019.1"/>
</dbReference>